<reference evidence="10" key="1">
    <citation type="submission" date="2023-02" db="EMBL/GenBank/DDBJ databases">
        <title>Genome of toxic invasive species Heracleum sosnowskyi carries increased number of genes despite the absence of recent whole-genome duplications.</title>
        <authorList>
            <person name="Schelkunov M."/>
            <person name="Shtratnikova V."/>
            <person name="Makarenko M."/>
            <person name="Klepikova A."/>
            <person name="Omelchenko D."/>
            <person name="Novikova G."/>
            <person name="Obukhova E."/>
            <person name="Bogdanov V."/>
            <person name="Penin A."/>
            <person name="Logacheva M."/>
        </authorList>
    </citation>
    <scope>NUCLEOTIDE SEQUENCE</scope>
    <source>
        <strain evidence="10">Hsosn_3</strain>
        <tissue evidence="10">Leaf</tissue>
    </source>
</reference>
<evidence type="ECO:0000256" key="3">
    <source>
        <dbReference type="ARBA" id="ARBA00022884"/>
    </source>
</evidence>
<dbReference type="GO" id="GO:0015934">
    <property type="term" value="C:large ribosomal subunit"/>
    <property type="evidence" value="ECO:0007669"/>
    <property type="project" value="TreeGrafter"/>
</dbReference>
<protein>
    <recommendedName>
        <fullName evidence="6">Large ribosomal subunit protein uL11m</fullName>
    </recommendedName>
</protein>
<keyword evidence="2" id="KW-0699">rRNA-binding</keyword>
<evidence type="ECO:0000256" key="6">
    <source>
        <dbReference type="ARBA" id="ARBA00040104"/>
    </source>
</evidence>
<evidence type="ECO:0000256" key="4">
    <source>
        <dbReference type="ARBA" id="ARBA00022980"/>
    </source>
</evidence>
<dbReference type="PANTHER" id="PTHR11661:SF1">
    <property type="entry name" value="LARGE RIBOSOMAL SUBUNIT PROTEIN UL11M"/>
    <property type="match status" value="1"/>
</dbReference>
<dbReference type="InterPro" id="IPR006519">
    <property type="entry name" value="Ribosomal_uL11_bac-typ"/>
</dbReference>
<evidence type="ECO:0000313" key="10">
    <source>
        <dbReference type="EMBL" id="KAK1378868.1"/>
    </source>
</evidence>
<dbReference type="Gene3D" id="1.10.10.250">
    <property type="entry name" value="Ribosomal protein L11, C-terminal domain"/>
    <property type="match status" value="1"/>
</dbReference>
<keyword evidence="4 7" id="KW-0689">Ribosomal protein</keyword>
<evidence type="ECO:0000256" key="5">
    <source>
        <dbReference type="ARBA" id="ARBA00023274"/>
    </source>
</evidence>
<feature type="domain" description="Large ribosomal subunit protein uL11 C-terminal" evidence="8">
    <location>
        <begin position="106"/>
        <end position="177"/>
    </location>
</feature>
<dbReference type="HAMAP" id="MF_00736">
    <property type="entry name" value="Ribosomal_uL11"/>
    <property type="match status" value="1"/>
</dbReference>
<evidence type="ECO:0000256" key="1">
    <source>
        <dbReference type="ARBA" id="ARBA00010537"/>
    </source>
</evidence>
<dbReference type="Proteomes" id="UP001237642">
    <property type="component" value="Unassembled WGS sequence"/>
</dbReference>
<dbReference type="PROSITE" id="PS00359">
    <property type="entry name" value="RIBOSOMAL_L11"/>
    <property type="match status" value="1"/>
</dbReference>
<gene>
    <name evidence="10" type="ORF">POM88_025612</name>
</gene>
<proteinExistence type="inferred from homology"/>
<accession>A0AAD8I6N7</accession>
<dbReference type="CDD" id="cd00349">
    <property type="entry name" value="Ribosomal_L11"/>
    <property type="match status" value="1"/>
</dbReference>
<dbReference type="SUPFAM" id="SSF46906">
    <property type="entry name" value="Ribosomal protein L11, C-terminal domain"/>
    <property type="match status" value="1"/>
</dbReference>
<keyword evidence="11" id="KW-1185">Reference proteome</keyword>
<dbReference type="SUPFAM" id="SSF54747">
    <property type="entry name" value="Ribosomal L11/L12e N-terminal domain"/>
    <property type="match status" value="1"/>
</dbReference>
<dbReference type="InterPro" id="IPR020784">
    <property type="entry name" value="Ribosomal_uL11_N"/>
</dbReference>
<dbReference type="AlphaFoldDB" id="A0AAD8I6N7"/>
<dbReference type="SMART" id="SM00649">
    <property type="entry name" value="RL11"/>
    <property type="match status" value="1"/>
</dbReference>
<dbReference type="InterPro" id="IPR000911">
    <property type="entry name" value="Ribosomal_uL11"/>
</dbReference>
<evidence type="ECO:0000313" key="11">
    <source>
        <dbReference type="Proteomes" id="UP001237642"/>
    </source>
</evidence>
<comment type="caution">
    <text evidence="10">The sequence shown here is derived from an EMBL/GenBank/DDBJ whole genome shotgun (WGS) entry which is preliminary data.</text>
</comment>
<name>A0AAD8I6N7_9APIA</name>
<dbReference type="NCBIfam" id="TIGR01632">
    <property type="entry name" value="L11_bact"/>
    <property type="match status" value="1"/>
</dbReference>
<dbReference type="EMBL" id="JAUIZM010000006">
    <property type="protein sequence ID" value="KAK1378868.1"/>
    <property type="molecule type" value="Genomic_DNA"/>
</dbReference>
<comment type="similarity">
    <text evidence="1 7">Belongs to the universal ribosomal protein uL11 family.</text>
</comment>
<keyword evidence="3" id="KW-0694">RNA-binding</keyword>
<dbReference type="GO" id="GO:0006412">
    <property type="term" value="P:translation"/>
    <property type="evidence" value="ECO:0007669"/>
    <property type="project" value="InterPro"/>
</dbReference>
<dbReference type="InterPro" id="IPR020783">
    <property type="entry name" value="Ribosomal_uL11_C"/>
</dbReference>
<evidence type="ECO:0000256" key="2">
    <source>
        <dbReference type="ARBA" id="ARBA00022730"/>
    </source>
</evidence>
<organism evidence="10 11">
    <name type="scientific">Heracleum sosnowskyi</name>
    <dbReference type="NCBI Taxonomy" id="360622"/>
    <lineage>
        <taxon>Eukaryota</taxon>
        <taxon>Viridiplantae</taxon>
        <taxon>Streptophyta</taxon>
        <taxon>Embryophyta</taxon>
        <taxon>Tracheophyta</taxon>
        <taxon>Spermatophyta</taxon>
        <taxon>Magnoliopsida</taxon>
        <taxon>eudicotyledons</taxon>
        <taxon>Gunneridae</taxon>
        <taxon>Pentapetalae</taxon>
        <taxon>asterids</taxon>
        <taxon>campanulids</taxon>
        <taxon>Apiales</taxon>
        <taxon>Apiaceae</taxon>
        <taxon>Apioideae</taxon>
        <taxon>apioid superclade</taxon>
        <taxon>Tordylieae</taxon>
        <taxon>Tordyliinae</taxon>
        <taxon>Heracleum</taxon>
    </lineage>
</organism>
<evidence type="ECO:0000259" key="9">
    <source>
        <dbReference type="Pfam" id="PF03946"/>
    </source>
</evidence>
<dbReference type="GO" id="GO:0070180">
    <property type="term" value="F:large ribosomal subunit rRNA binding"/>
    <property type="evidence" value="ECO:0007669"/>
    <property type="project" value="TreeGrafter"/>
</dbReference>
<dbReference type="FunFam" id="1.10.10.250:FF:000003">
    <property type="entry name" value="Mitochondrial ribosomal protein L11"/>
    <property type="match status" value="1"/>
</dbReference>
<dbReference type="InterPro" id="IPR020785">
    <property type="entry name" value="Ribosomal_uL11_CS"/>
</dbReference>
<dbReference type="PANTHER" id="PTHR11661">
    <property type="entry name" value="60S RIBOSOMAL PROTEIN L12"/>
    <property type="match status" value="1"/>
</dbReference>
<feature type="domain" description="Large ribosomal subunit protein uL11 N-terminal" evidence="9">
    <location>
        <begin position="42"/>
        <end position="101"/>
    </location>
</feature>
<dbReference type="Pfam" id="PF00298">
    <property type="entry name" value="Ribosomal_L11"/>
    <property type="match status" value="1"/>
</dbReference>
<sequence length="182" mass="19543">MVATDFVCCSDIKDYSTSPLNAEAMAATLKGIVTPRAVATTIRITLPAGKAAPGPPVIGAALGPYGLNQLAFCKEFNARTQKYKPNTPLAVKVTAFKDRCFEFQLKSPSVTWFIKQAAGVDFGSSRPGHVVASTITIKHVYEIAKVKQSDGSFCEYMPLESICKSIMGTAKSMGIQVEKDLD</sequence>
<dbReference type="FunFam" id="3.30.1550.10:FF:000005">
    <property type="entry name" value="50S ribosomal protein L11"/>
    <property type="match status" value="1"/>
</dbReference>
<dbReference type="GO" id="GO:0003735">
    <property type="term" value="F:structural constituent of ribosome"/>
    <property type="evidence" value="ECO:0007669"/>
    <property type="project" value="InterPro"/>
</dbReference>
<dbReference type="Gene3D" id="3.30.1550.10">
    <property type="entry name" value="Ribosomal protein L11/L12, N-terminal domain"/>
    <property type="match status" value="1"/>
</dbReference>
<evidence type="ECO:0000256" key="7">
    <source>
        <dbReference type="RuleBase" id="RU003978"/>
    </source>
</evidence>
<dbReference type="InterPro" id="IPR036769">
    <property type="entry name" value="Ribosomal_uL11_C_sf"/>
</dbReference>
<dbReference type="Pfam" id="PF03946">
    <property type="entry name" value="Ribosomal_L11_N"/>
    <property type="match status" value="1"/>
</dbReference>
<dbReference type="InterPro" id="IPR036796">
    <property type="entry name" value="Ribosomal_uL11_N_sf"/>
</dbReference>
<keyword evidence="5 7" id="KW-0687">Ribonucleoprotein</keyword>
<reference evidence="10" key="2">
    <citation type="submission" date="2023-05" db="EMBL/GenBank/DDBJ databases">
        <authorList>
            <person name="Schelkunov M.I."/>
        </authorList>
    </citation>
    <scope>NUCLEOTIDE SEQUENCE</scope>
    <source>
        <strain evidence="10">Hsosn_3</strain>
        <tissue evidence="10">Leaf</tissue>
    </source>
</reference>
<evidence type="ECO:0000259" key="8">
    <source>
        <dbReference type="Pfam" id="PF00298"/>
    </source>
</evidence>